<evidence type="ECO:0000256" key="7">
    <source>
        <dbReference type="ARBA" id="ARBA00023017"/>
    </source>
</evidence>
<dbReference type="InterPro" id="IPR043157">
    <property type="entry name" value="Dynein_AAA1S"/>
</dbReference>
<dbReference type="Gene3D" id="1.10.8.710">
    <property type="match status" value="1"/>
</dbReference>
<feature type="domain" description="AAA+ ATPase" evidence="13">
    <location>
        <begin position="822"/>
        <end position="973"/>
    </location>
</feature>
<dbReference type="VEuPathDB" id="ToxoDB:ETH2_0937800"/>
<dbReference type="FunFam" id="1.20.58.1120:FF:000001">
    <property type="entry name" value="dynein heavy chain 2, axonemal"/>
    <property type="match status" value="1"/>
</dbReference>
<dbReference type="GO" id="GO:0030286">
    <property type="term" value="C:dynein complex"/>
    <property type="evidence" value="ECO:0007669"/>
    <property type="project" value="UniProtKB-KW"/>
</dbReference>
<evidence type="ECO:0000256" key="1">
    <source>
        <dbReference type="ARBA" id="ARBA00004430"/>
    </source>
</evidence>
<keyword evidence="10" id="KW-0505">Motor protein</keyword>
<evidence type="ECO:0000256" key="5">
    <source>
        <dbReference type="ARBA" id="ARBA00022741"/>
    </source>
</evidence>
<keyword evidence="3" id="KW-0963">Cytoplasm</keyword>
<dbReference type="Pfam" id="PF12775">
    <property type="entry name" value="AAA_7"/>
    <property type="match status" value="1"/>
</dbReference>
<evidence type="ECO:0000256" key="6">
    <source>
        <dbReference type="ARBA" id="ARBA00022840"/>
    </source>
</evidence>
<dbReference type="Gene3D" id="1.20.58.1120">
    <property type="match status" value="1"/>
</dbReference>
<feature type="domain" description="AAA+ ATPase" evidence="13">
    <location>
        <begin position="478"/>
        <end position="618"/>
    </location>
</feature>
<gene>
    <name evidence="14" type="ORF">ETH_00022695</name>
</gene>
<evidence type="ECO:0000256" key="10">
    <source>
        <dbReference type="ARBA" id="ARBA00023175"/>
    </source>
</evidence>
<feature type="domain" description="AAA+ ATPase" evidence="13">
    <location>
        <begin position="192"/>
        <end position="301"/>
    </location>
</feature>
<dbReference type="SMART" id="SM00382">
    <property type="entry name" value="AAA"/>
    <property type="match status" value="3"/>
</dbReference>
<dbReference type="GO" id="GO:0045505">
    <property type="term" value="F:dynein intermediate chain binding"/>
    <property type="evidence" value="ECO:0007669"/>
    <property type="project" value="InterPro"/>
</dbReference>
<dbReference type="PANTHER" id="PTHR45703">
    <property type="entry name" value="DYNEIN HEAVY CHAIN"/>
    <property type="match status" value="1"/>
</dbReference>
<dbReference type="FunFam" id="1.20.920.30:FF:000005">
    <property type="entry name" value="Dynein, axonemal, heavy chain 2"/>
    <property type="match status" value="1"/>
</dbReference>
<keyword evidence="12" id="KW-0966">Cell projection</keyword>
<dbReference type="OMA" id="WIHESTR"/>
<evidence type="ECO:0000256" key="4">
    <source>
        <dbReference type="ARBA" id="ARBA00022701"/>
    </source>
</evidence>
<evidence type="ECO:0000256" key="11">
    <source>
        <dbReference type="ARBA" id="ARBA00023212"/>
    </source>
</evidence>
<proteinExistence type="inferred from homology"/>
<evidence type="ECO:0000259" key="13">
    <source>
        <dbReference type="SMART" id="SM00382"/>
    </source>
</evidence>
<dbReference type="Pfam" id="PF12780">
    <property type="entry name" value="AAA_8"/>
    <property type="match status" value="1"/>
</dbReference>
<evidence type="ECO:0000256" key="12">
    <source>
        <dbReference type="ARBA" id="ARBA00023273"/>
    </source>
</evidence>
<dbReference type="GO" id="GO:0005874">
    <property type="term" value="C:microtubule"/>
    <property type="evidence" value="ECO:0007669"/>
    <property type="project" value="UniProtKB-KW"/>
</dbReference>
<accession>U6KZ39</accession>
<comment type="subcellular location">
    <subcellularLocation>
        <location evidence="1">Cytoplasm</location>
        <location evidence="1">Cytoskeleton</location>
        <location evidence="1">Cilium axoneme</location>
    </subcellularLocation>
</comment>
<keyword evidence="5" id="KW-0547">Nucleotide-binding</keyword>
<dbReference type="Gene3D" id="1.10.472.130">
    <property type="match status" value="1"/>
</dbReference>
<dbReference type="Gene3D" id="3.40.50.300">
    <property type="entry name" value="P-loop containing nucleotide triphosphate hydrolases"/>
    <property type="match status" value="3"/>
</dbReference>
<dbReference type="InterPro" id="IPR027417">
    <property type="entry name" value="P-loop_NTPase"/>
</dbReference>
<sequence>MAFVKDLATAGRSVEIWMRDLEQIMKLSVKNALHQAITDYTKCERTTWVTKHAGQCVLNGSQVHWTALVEDAIQTGQLKSLMEARTRQLLDLVALVRKGLNSMQSITIGALIVIDVHAKDIVQRLWDEEVSSVEAFEWIAQLRYYWRDENCWTQCVQTDFPYGNEYLGNTSRLVITPLTDMAYMTLMGAQQLNLGGSLAGPAGTGKTETTKDLAKALATQCVVFNCSEMMDYIMIAKFFKGLVSSGAWCCFDEFNRINVEVLSVIAQQLIVLFGAKNQLQGYDTTLEIDFEDSRIVVEPIFNVFITMNPGYAGRTELPDNLKCLFRPMAMMVPDYSMIAEIMLYSFGFDQARELATKMVATFKLSSEQLSSQDHYDYGMRAVRSVINAAGALKRKCSNMDEQQILLQALKDVNVPKFLSHDLPLFENILADLFPGIEIPRSDNQLLQEALALQSEVLRLQPVEAFMLKVMQLYDTVQVRHGIMLVGPTGGGKTSSYRLLAAAMSDLHKVPGFAKVHVDVLNPKSVTIGQLYGCFNETTHEWTDGLAAALIRHSIRDTSPDQHWIMFDGPVDALWIESMNSVLDDNKKLCLNSGEIIALTPRMVIMFEVEDLSVASPATVSRCGMVYMEPDVLGFRPLVASWLKGLPPTFKDTHKTLIEELCDNIIAGATVFIRKQCKEVIRTVNSSLCASCLRMLGSICSRYRPVDKPADGEQGDVLLSRLPAAFIFSFVWSFGVAVDGPSRKKIDDWLQNRVRELGFDIDLPAADSSFFDFCYDINSHRWTHWEDTASSFIVPKGATYENIVVPTLDSIRLSYSISTLLLNGHPVICPGPTGTGKTVVLTELLLLSLPENFEAHLMSFSAHTRVNQVQDLLEAKLEKRRRGVYGPAAGKTCIFFIDDLNMPRKEEFGAQPPLELLRQWFDHKGWYDRKALAFQEVVDVAMVAAMGPPGGGRNEISARLLRHYCVLAFNELQRTSIAKIFQTLNKYCFQQFSQNIQALTDPLVFATIDLYAEVTKALLPTPMKSHYTFNMREMWKVFQGLSFLSPKVVNEPPAVVRCWIHEACRVFCDRLVDDEDRRWFHELLQQQAKQTFGVDFTNTKEISSMIFADFVQHSSDRHYLEVASAEKLKRVVEDYLQDYNNTFSVPMQLVMFGDACGHVTRICRVLRQPSGHALLLGVRGSGRQSLSRLAAFIMETECFQIDASKGYGISEWRDDLKTCFMKSGLEDKVQTFLFCDSQVLEETMLEDINSALNYGDAPNIYKKEDNEEIMKVCRAYCKQLGMAPTKGNVFNAYVKKVKANLHMILAMSPLGVQFRTWLRMFPSFTNCCTINWFSEWPAEALVSVAHMQMEKSDVVVQSYEQVLNVLQAMHSGVQSTAARYREELGRTMYATPTTFLEMLSAFLQLVQAKQVDLVTIQDRFEKGLGKLEETSKQVAAMQAQLQELQPVLQATSEEVGLLWIAKQLA</sequence>
<dbReference type="FunFam" id="3.40.50.300:FF:000063">
    <property type="entry name" value="dynein heavy chain 6, axonemal"/>
    <property type="match status" value="1"/>
</dbReference>
<comment type="similarity">
    <text evidence="2">Belongs to the dynein heavy chain family.</text>
</comment>
<dbReference type="SUPFAM" id="SSF52540">
    <property type="entry name" value="P-loop containing nucleoside triphosphate hydrolases"/>
    <property type="match status" value="4"/>
</dbReference>
<dbReference type="InterPro" id="IPR041466">
    <property type="entry name" value="Dynein_AAA5_ext"/>
</dbReference>
<dbReference type="InterPro" id="IPR024317">
    <property type="entry name" value="Dynein_heavy_chain_D4_dom"/>
</dbReference>
<keyword evidence="11" id="KW-0206">Cytoskeleton</keyword>
<dbReference type="FunFam" id="1.10.8.710:FF:000004">
    <property type="entry name" value="Dynein axonemal heavy chain 6"/>
    <property type="match status" value="1"/>
</dbReference>
<dbReference type="InterPro" id="IPR026983">
    <property type="entry name" value="DHC"/>
</dbReference>
<dbReference type="RefSeq" id="XP_013232339.1">
    <property type="nucleotide sequence ID" value="XM_013376885.1"/>
</dbReference>
<keyword evidence="6" id="KW-0067">ATP-binding</keyword>
<dbReference type="Gene3D" id="1.20.920.20">
    <property type="match status" value="1"/>
</dbReference>
<dbReference type="InterPro" id="IPR041589">
    <property type="entry name" value="DNAH3_AAA_lid_1"/>
</dbReference>
<evidence type="ECO:0000256" key="9">
    <source>
        <dbReference type="ARBA" id="ARBA00023069"/>
    </source>
</evidence>
<dbReference type="Pfam" id="PF17852">
    <property type="entry name" value="Dynein_AAA_lid"/>
    <property type="match status" value="1"/>
</dbReference>
<organism evidence="14 15">
    <name type="scientific">Eimeria tenella</name>
    <name type="common">Coccidian parasite</name>
    <dbReference type="NCBI Taxonomy" id="5802"/>
    <lineage>
        <taxon>Eukaryota</taxon>
        <taxon>Sar</taxon>
        <taxon>Alveolata</taxon>
        <taxon>Apicomplexa</taxon>
        <taxon>Conoidasida</taxon>
        <taxon>Coccidia</taxon>
        <taxon>Eucoccidiorida</taxon>
        <taxon>Eimeriorina</taxon>
        <taxon>Eimeriidae</taxon>
        <taxon>Eimeria</taxon>
    </lineage>
</organism>
<dbReference type="InterPro" id="IPR003593">
    <property type="entry name" value="AAA+_ATPase"/>
</dbReference>
<dbReference type="Gene3D" id="1.20.920.30">
    <property type="match status" value="1"/>
</dbReference>
<evidence type="ECO:0000313" key="15">
    <source>
        <dbReference type="Proteomes" id="UP000030747"/>
    </source>
</evidence>
<evidence type="ECO:0000256" key="3">
    <source>
        <dbReference type="ARBA" id="ARBA00022490"/>
    </source>
</evidence>
<dbReference type="GO" id="GO:0005524">
    <property type="term" value="F:ATP binding"/>
    <property type="evidence" value="ECO:0007669"/>
    <property type="project" value="UniProtKB-KW"/>
</dbReference>
<keyword evidence="9" id="KW-0969">Cilium</keyword>
<keyword evidence="7" id="KW-0243">Dynein</keyword>
<keyword evidence="15" id="KW-1185">Reference proteome</keyword>
<name>U6KZ39_EIMTE</name>
<protein>
    <submittedName>
        <fullName evidence="14">Dynein heavy chain 1, axonemal, related, related</fullName>
    </submittedName>
</protein>
<evidence type="ECO:0000256" key="8">
    <source>
        <dbReference type="ARBA" id="ARBA00023054"/>
    </source>
</evidence>
<dbReference type="EMBL" id="HG675638">
    <property type="protein sequence ID" value="CDJ41589.1"/>
    <property type="molecule type" value="Genomic_DNA"/>
</dbReference>
<dbReference type="VEuPathDB" id="ToxoDB:ETH_00022695"/>
<keyword evidence="8" id="KW-0175">Coiled coil</keyword>
<dbReference type="InterPro" id="IPR035699">
    <property type="entry name" value="AAA_6"/>
</dbReference>
<evidence type="ECO:0000313" key="14">
    <source>
        <dbReference type="EMBL" id="CDJ41589.1"/>
    </source>
</evidence>
<dbReference type="GO" id="GO:0007018">
    <property type="term" value="P:microtubule-based movement"/>
    <property type="evidence" value="ECO:0007669"/>
    <property type="project" value="InterPro"/>
</dbReference>
<dbReference type="Proteomes" id="UP000030747">
    <property type="component" value="Unassembled WGS sequence"/>
</dbReference>
<reference evidence="14" key="1">
    <citation type="submission" date="2013-10" db="EMBL/GenBank/DDBJ databases">
        <title>Genomic analysis of the causative agents of coccidiosis in chickens.</title>
        <authorList>
            <person name="Reid A.J."/>
            <person name="Blake D."/>
            <person name="Billington K."/>
            <person name="Browne H."/>
            <person name="Dunn M."/>
            <person name="Hung S."/>
            <person name="Kawahara F."/>
            <person name="Miranda-Saavedra D."/>
            <person name="Mourier T."/>
            <person name="Nagra H."/>
            <person name="Otto T.D."/>
            <person name="Rawlings N."/>
            <person name="Sanchez A."/>
            <person name="Sanders M."/>
            <person name="Subramaniam C."/>
            <person name="Tay Y."/>
            <person name="Dear P."/>
            <person name="Doerig C."/>
            <person name="Gruber A."/>
            <person name="Parkinson J."/>
            <person name="Shirley M."/>
            <person name="Wan K.L."/>
            <person name="Berriman M."/>
            <person name="Tomley F."/>
            <person name="Pain A."/>
        </authorList>
    </citation>
    <scope>NUCLEOTIDE SEQUENCE [LARGE SCALE GENOMIC DNA]</scope>
    <source>
        <strain evidence="14">Houghton</strain>
    </source>
</reference>
<evidence type="ECO:0000256" key="2">
    <source>
        <dbReference type="ARBA" id="ARBA00008887"/>
    </source>
</evidence>
<dbReference type="OrthoDB" id="537704at2759"/>
<dbReference type="Pfam" id="PF12774">
    <property type="entry name" value="AAA_6"/>
    <property type="match status" value="1"/>
</dbReference>
<dbReference type="GeneID" id="25253651"/>
<reference evidence="14" key="2">
    <citation type="submission" date="2013-10" db="EMBL/GenBank/DDBJ databases">
        <authorList>
            <person name="Aslett M."/>
        </authorList>
    </citation>
    <scope>NUCLEOTIDE SEQUENCE [LARGE SCALE GENOMIC DNA]</scope>
    <source>
        <strain evidence="14">Houghton</strain>
    </source>
</reference>
<dbReference type="PANTHER" id="PTHR45703:SF36">
    <property type="entry name" value="DYNEIN HEAVY CHAIN, CYTOPLASMIC"/>
    <property type="match status" value="1"/>
</dbReference>
<dbReference type="FunFam" id="3.40.50.300:FF:002141">
    <property type="entry name" value="Dynein heavy chain"/>
    <property type="match status" value="1"/>
</dbReference>
<dbReference type="GO" id="GO:0051959">
    <property type="term" value="F:dynein light intermediate chain binding"/>
    <property type="evidence" value="ECO:0007669"/>
    <property type="project" value="InterPro"/>
</dbReference>
<dbReference type="GO" id="GO:0005930">
    <property type="term" value="C:axoneme"/>
    <property type="evidence" value="ECO:0007669"/>
    <property type="project" value="UniProtKB-SubCell"/>
</dbReference>
<keyword evidence="4" id="KW-0493">Microtubule</keyword>
<dbReference type="Pfam" id="PF17857">
    <property type="entry name" value="AAA_lid_1"/>
    <property type="match status" value="1"/>
</dbReference>